<dbReference type="EMBL" id="KL197747">
    <property type="protein sequence ID" value="KDQ51531.1"/>
    <property type="molecule type" value="Genomic_DNA"/>
</dbReference>
<dbReference type="InParanoid" id="A0A067PMI2"/>
<evidence type="ECO:0000313" key="3">
    <source>
        <dbReference type="Proteomes" id="UP000027265"/>
    </source>
</evidence>
<evidence type="ECO:0000256" key="1">
    <source>
        <dbReference type="SAM" id="Phobius"/>
    </source>
</evidence>
<proteinExistence type="predicted"/>
<evidence type="ECO:0000313" key="2">
    <source>
        <dbReference type="EMBL" id="KDQ51531.1"/>
    </source>
</evidence>
<dbReference type="AlphaFoldDB" id="A0A067PMI2"/>
<gene>
    <name evidence="2" type="ORF">JAAARDRAFT_503611</name>
</gene>
<organism evidence="2 3">
    <name type="scientific">Jaapia argillacea MUCL 33604</name>
    <dbReference type="NCBI Taxonomy" id="933084"/>
    <lineage>
        <taxon>Eukaryota</taxon>
        <taxon>Fungi</taxon>
        <taxon>Dikarya</taxon>
        <taxon>Basidiomycota</taxon>
        <taxon>Agaricomycotina</taxon>
        <taxon>Agaricomycetes</taxon>
        <taxon>Agaricomycetidae</taxon>
        <taxon>Jaapiales</taxon>
        <taxon>Jaapiaceae</taxon>
        <taxon>Jaapia</taxon>
    </lineage>
</organism>
<keyword evidence="1" id="KW-0812">Transmembrane</keyword>
<name>A0A067PMI2_9AGAM</name>
<feature type="transmembrane region" description="Helical" evidence="1">
    <location>
        <begin position="59"/>
        <end position="92"/>
    </location>
</feature>
<sequence length="94" mass="10635">MISNVVLSWVSQATKTIQESVIALIQEFVDVNKYSGLRSPNDEVLTSTLENITYHRNTFLAFLFALLSAQFMLAKSDLWMLTCGLILITLAFKF</sequence>
<reference evidence="3" key="1">
    <citation type="journal article" date="2014" name="Proc. Natl. Acad. Sci. U.S.A.">
        <title>Extensive sampling of basidiomycete genomes demonstrates inadequacy of the white-rot/brown-rot paradigm for wood decay fungi.</title>
        <authorList>
            <person name="Riley R."/>
            <person name="Salamov A.A."/>
            <person name="Brown D.W."/>
            <person name="Nagy L.G."/>
            <person name="Floudas D."/>
            <person name="Held B.W."/>
            <person name="Levasseur A."/>
            <person name="Lombard V."/>
            <person name="Morin E."/>
            <person name="Otillar R."/>
            <person name="Lindquist E.A."/>
            <person name="Sun H."/>
            <person name="LaButti K.M."/>
            <person name="Schmutz J."/>
            <person name="Jabbour D."/>
            <person name="Luo H."/>
            <person name="Baker S.E."/>
            <person name="Pisabarro A.G."/>
            <person name="Walton J.D."/>
            <person name="Blanchette R.A."/>
            <person name="Henrissat B."/>
            <person name="Martin F."/>
            <person name="Cullen D."/>
            <person name="Hibbett D.S."/>
            <person name="Grigoriev I.V."/>
        </authorList>
    </citation>
    <scope>NUCLEOTIDE SEQUENCE [LARGE SCALE GENOMIC DNA]</scope>
    <source>
        <strain evidence="3">MUCL 33604</strain>
    </source>
</reference>
<protein>
    <submittedName>
        <fullName evidence="2">Uncharacterized protein</fullName>
    </submittedName>
</protein>
<keyword evidence="3" id="KW-1185">Reference proteome</keyword>
<keyword evidence="1" id="KW-1133">Transmembrane helix</keyword>
<keyword evidence="1" id="KW-0472">Membrane</keyword>
<dbReference type="Proteomes" id="UP000027265">
    <property type="component" value="Unassembled WGS sequence"/>
</dbReference>
<dbReference type="HOGENOM" id="CLU_2386477_0_0_1"/>
<accession>A0A067PMI2</accession>